<sequence>MIHPMTASGVLMGKKYCGCLGFFLEWIQKQNSFACVSVTSTPAPVLDVAGLLTTGPGNPSLRTPGNHHYRHLLSIMRHTWTSSLPEILPHRMEAAANRDISKMVGEQGDLLCQHHDQLAMDEILCILQRLDLPQRTSPPTSRGSSTMS</sequence>
<evidence type="ECO:0000313" key="2">
    <source>
        <dbReference type="Proteomes" id="UP001356427"/>
    </source>
</evidence>
<evidence type="ECO:0000313" key="1">
    <source>
        <dbReference type="EMBL" id="KAK6310925.1"/>
    </source>
</evidence>
<organism evidence="1 2">
    <name type="scientific">Coregonus suidteri</name>
    <dbReference type="NCBI Taxonomy" id="861788"/>
    <lineage>
        <taxon>Eukaryota</taxon>
        <taxon>Metazoa</taxon>
        <taxon>Chordata</taxon>
        <taxon>Craniata</taxon>
        <taxon>Vertebrata</taxon>
        <taxon>Euteleostomi</taxon>
        <taxon>Actinopterygii</taxon>
        <taxon>Neopterygii</taxon>
        <taxon>Teleostei</taxon>
        <taxon>Protacanthopterygii</taxon>
        <taxon>Salmoniformes</taxon>
        <taxon>Salmonidae</taxon>
        <taxon>Coregoninae</taxon>
        <taxon>Coregonus</taxon>
    </lineage>
</organism>
<name>A0AAN8QPD5_9TELE</name>
<keyword evidence="2" id="KW-1185">Reference proteome</keyword>
<protein>
    <submittedName>
        <fullName evidence="1">Uncharacterized protein</fullName>
    </submittedName>
</protein>
<dbReference type="Proteomes" id="UP001356427">
    <property type="component" value="Unassembled WGS sequence"/>
</dbReference>
<reference evidence="1 2" key="1">
    <citation type="submission" date="2021-04" db="EMBL/GenBank/DDBJ databases">
        <authorList>
            <person name="De Guttry C."/>
            <person name="Zahm M."/>
            <person name="Klopp C."/>
            <person name="Cabau C."/>
            <person name="Louis A."/>
            <person name="Berthelot C."/>
            <person name="Parey E."/>
            <person name="Roest Crollius H."/>
            <person name="Montfort J."/>
            <person name="Robinson-Rechavi M."/>
            <person name="Bucao C."/>
            <person name="Bouchez O."/>
            <person name="Gislard M."/>
            <person name="Lluch J."/>
            <person name="Milhes M."/>
            <person name="Lampietro C."/>
            <person name="Lopez Roques C."/>
            <person name="Donnadieu C."/>
            <person name="Braasch I."/>
            <person name="Desvignes T."/>
            <person name="Postlethwait J."/>
            <person name="Bobe J."/>
            <person name="Wedekind C."/>
            <person name="Guiguen Y."/>
        </authorList>
    </citation>
    <scope>NUCLEOTIDE SEQUENCE [LARGE SCALE GENOMIC DNA]</scope>
    <source>
        <strain evidence="1">Cs_M1</strain>
        <tissue evidence="1">Blood</tissue>
    </source>
</reference>
<accession>A0AAN8QPD5</accession>
<proteinExistence type="predicted"/>
<comment type="caution">
    <text evidence="1">The sequence shown here is derived from an EMBL/GenBank/DDBJ whole genome shotgun (WGS) entry which is preliminary data.</text>
</comment>
<gene>
    <name evidence="1" type="ORF">J4Q44_G00189800</name>
</gene>
<dbReference type="EMBL" id="JAGTTL010000016">
    <property type="protein sequence ID" value="KAK6310925.1"/>
    <property type="molecule type" value="Genomic_DNA"/>
</dbReference>
<dbReference type="AlphaFoldDB" id="A0AAN8QPD5"/>